<accession>A0A0M6YAA0</accession>
<dbReference type="Proteomes" id="UP000048926">
    <property type="component" value="Unassembled WGS sequence"/>
</dbReference>
<organism evidence="1 2">
    <name type="scientific">Roseibium aggregatum</name>
    <dbReference type="NCBI Taxonomy" id="187304"/>
    <lineage>
        <taxon>Bacteria</taxon>
        <taxon>Pseudomonadati</taxon>
        <taxon>Pseudomonadota</taxon>
        <taxon>Alphaproteobacteria</taxon>
        <taxon>Hyphomicrobiales</taxon>
        <taxon>Stappiaceae</taxon>
        <taxon>Roseibium</taxon>
    </lineage>
</organism>
<evidence type="ECO:0000313" key="2">
    <source>
        <dbReference type="Proteomes" id="UP000048926"/>
    </source>
</evidence>
<gene>
    <name evidence="1" type="ORF">LAL4801_05475</name>
</gene>
<evidence type="ECO:0000313" key="1">
    <source>
        <dbReference type="EMBL" id="CTQ47015.1"/>
    </source>
</evidence>
<dbReference type="AlphaFoldDB" id="A0A0M6YAA0"/>
<sequence length="38" mass="4184">MRLVGQNTANRTFSQASEPKDTIIASFKLKINAQVYAA</sequence>
<reference evidence="2" key="1">
    <citation type="submission" date="2015-07" db="EMBL/GenBank/DDBJ databases">
        <authorList>
            <person name="Rodrigo-Torres Lidia"/>
            <person name="Arahal R.David."/>
        </authorList>
    </citation>
    <scope>NUCLEOTIDE SEQUENCE [LARGE SCALE GENOMIC DNA]</scope>
    <source>
        <strain evidence="2">CECT 4801</strain>
    </source>
</reference>
<proteinExistence type="predicted"/>
<name>A0A0M6YAA0_9HYPH</name>
<keyword evidence="2" id="KW-1185">Reference proteome</keyword>
<protein>
    <submittedName>
        <fullName evidence="1">Uncharacterized protein</fullName>
    </submittedName>
</protein>
<dbReference type="EMBL" id="CXST01000005">
    <property type="protein sequence ID" value="CTQ47015.1"/>
    <property type="molecule type" value="Genomic_DNA"/>
</dbReference>